<dbReference type="Proteomes" id="UP000037392">
    <property type="component" value="Unassembled WGS sequence"/>
</dbReference>
<reference evidence="2 3" key="1">
    <citation type="submission" date="2011-04" db="EMBL/GenBank/DDBJ databases">
        <title>The Genome Sequence of Clostridium citroniae WAL-19142.</title>
        <authorList>
            <consortium name="The Broad Institute Genome Sequencing Platform"/>
            <person name="Earl A."/>
            <person name="Ward D."/>
            <person name="Feldgarden M."/>
            <person name="Gevers D."/>
            <person name="Warren Y.A."/>
            <person name="Tyrrell K.L."/>
            <person name="Citron D.M."/>
            <person name="Goldstein E.J."/>
            <person name="Daigneault M."/>
            <person name="Allen-Vercoe E."/>
            <person name="Young S.K."/>
            <person name="Zeng Q."/>
            <person name="Gargeya S."/>
            <person name="Fitzgerald M."/>
            <person name="Haas B."/>
            <person name="Abouelleil A."/>
            <person name="Alvarado L."/>
            <person name="Arachchi H.M."/>
            <person name="Berlin A."/>
            <person name="Brown A."/>
            <person name="Chapman S.B."/>
            <person name="Chen Z."/>
            <person name="Dunbar C."/>
            <person name="Freedman E."/>
            <person name="Gearin G."/>
            <person name="Gellesch M."/>
            <person name="Goldberg J."/>
            <person name="Griggs A."/>
            <person name="Gujja S."/>
            <person name="Heilman E.R."/>
            <person name="Heiman D."/>
            <person name="Howarth C."/>
            <person name="Larson L."/>
            <person name="Lui A."/>
            <person name="MacDonald P.J."/>
            <person name="Mehta T."/>
            <person name="Montmayeur A."/>
            <person name="Murphy C."/>
            <person name="Neiman D."/>
            <person name="Pearson M."/>
            <person name="Priest M."/>
            <person name="Roberts A."/>
            <person name="Saif S."/>
            <person name="Shea T."/>
            <person name="Shenoy N."/>
            <person name="Sisk P."/>
            <person name="Stolte C."/>
            <person name="Sykes S."/>
            <person name="White J."/>
            <person name="Yandava C."/>
            <person name="Wortman J."/>
            <person name="Nusbaum C."/>
            <person name="Birren B."/>
        </authorList>
    </citation>
    <scope>NUCLEOTIDE SEQUENCE [LARGE SCALE GENOMIC DNA]</scope>
    <source>
        <strain evidence="2 3">WAL-19142</strain>
    </source>
</reference>
<comment type="similarity">
    <text evidence="1">Belongs to the UPF0236 family.</text>
</comment>
<gene>
    <name evidence="2" type="ORF">HMPREF9470_05559</name>
</gene>
<name>A0A0J9BE95_9FIRM</name>
<proteinExistence type="inferred from homology"/>
<evidence type="ECO:0008006" key="4">
    <source>
        <dbReference type="Google" id="ProtNLM"/>
    </source>
</evidence>
<dbReference type="AlphaFoldDB" id="A0A0J9BE95"/>
<evidence type="ECO:0000313" key="2">
    <source>
        <dbReference type="EMBL" id="KMW10709.1"/>
    </source>
</evidence>
<comment type="caution">
    <text evidence="2">The sequence shown here is derived from an EMBL/GenBank/DDBJ whole genome shotgun (WGS) entry which is preliminary data.</text>
</comment>
<dbReference type="InterPro" id="IPR009620">
    <property type="entry name" value="UPF0236"/>
</dbReference>
<sequence>MVAKESTERKKIFRWGEENLDIVELEVAIFRFVLKLARELMKGMLEAVDQDLARNRDASELRNKGYRNTVFKSIFGEVEYRRHVYVLTQRKKSRPAMLYLLDEAMGLSTIGTYSETICQMAVESACTTSYRNAAGFLSNMTGQTISHQTVWNIVQNIGKQGQHRTEELAEAALGNASAGEYQTSILYEEMDGVYLSLQGKNREGSGASKELKVSIAYSGVNVDKNGHRNLANKVAYASFEDPKSFKNHTEGIVAGY</sequence>
<dbReference type="RefSeq" id="WP_048931295.1">
    <property type="nucleotide sequence ID" value="NZ_KQ235888.1"/>
</dbReference>
<evidence type="ECO:0000313" key="3">
    <source>
        <dbReference type="Proteomes" id="UP000037392"/>
    </source>
</evidence>
<dbReference type="GeneID" id="93166065"/>
<dbReference type="PATRIC" id="fig|742734.4.peg.5950"/>
<dbReference type="Pfam" id="PF06782">
    <property type="entry name" value="UPF0236"/>
    <property type="match status" value="1"/>
</dbReference>
<accession>A0A0J9BE95</accession>
<protein>
    <recommendedName>
        <fullName evidence="4">ISLre2 family transposase</fullName>
    </recommendedName>
</protein>
<dbReference type="EMBL" id="ADLK01000059">
    <property type="protein sequence ID" value="KMW10709.1"/>
    <property type="molecule type" value="Genomic_DNA"/>
</dbReference>
<evidence type="ECO:0000256" key="1">
    <source>
        <dbReference type="ARBA" id="ARBA00006539"/>
    </source>
</evidence>
<organism evidence="2 3">
    <name type="scientific">[Clostridium] citroniae WAL-19142</name>
    <dbReference type="NCBI Taxonomy" id="742734"/>
    <lineage>
        <taxon>Bacteria</taxon>
        <taxon>Bacillati</taxon>
        <taxon>Bacillota</taxon>
        <taxon>Clostridia</taxon>
        <taxon>Lachnospirales</taxon>
        <taxon>Lachnospiraceae</taxon>
        <taxon>Enterocloster</taxon>
    </lineage>
</organism>